<organism evidence="2 3">
    <name type="scientific">Pseudonocardia halophobica</name>
    <dbReference type="NCBI Taxonomy" id="29401"/>
    <lineage>
        <taxon>Bacteria</taxon>
        <taxon>Bacillati</taxon>
        <taxon>Actinomycetota</taxon>
        <taxon>Actinomycetes</taxon>
        <taxon>Pseudonocardiales</taxon>
        <taxon>Pseudonocardiaceae</taxon>
        <taxon>Pseudonocardia</taxon>
    </lineage>
</organism>
<dbReference type="NCBIfam" id="TIGR03889">
    <property type="entry name" value="nitrile_acc"/>
    <property type="match status" value="1"/>
</dbReference>
<dbReference type="RefSeq" id="WP_037040681.1">
    <property type="nucleotide sequence ID" value="NZ_BAAAUZ010000004.1"/>
</dbReference>
<proteinExistence type="predicted"/>
<accession>A0A9W6KY99</accession>
<evidence type="ECO:0000313" key="2">
    <source>
        <dbReference type="EMBL" id="GLL10307.1"/>
    </source>
</evidence>
<comment type="caution">
    <text evidence="2">The sequence shown here is derived from an EMBL/GenBank/DDBJ whole genome shotgun (WGS) entry which is preliminary data.</text>
</comment>
<dbReference type="AlphaFoldDB" id="A0A9W6KY99"/>
<dbReference type="InterPro" id="IPR042262">
    <property type="entry name" value="CN_hydtase_beta_C"/>
</dbReference>
<dbReference type="Pfam" id="PF21006">
    <property type="entry name" value="NHase_beta_N"/>
    <property type="match status" value="1"/>
</dbReference>
<dbReference type="InterPro" id="IPR008990">
    <property type="entry name" value="Elect_transpt_acc-like_dom_sf"/>
</dbReference>
<dbReference type="Proteomes" id="UP001143463">
    <property type="component" value="Unassembled WGS sequence"/>
</dbReference>
<dbReference type="InterPro" id="IPR049054">
    <property type="entry name" value="CN_hydtase_beta-like_N"/>
</dbReference>
<name>A0A9W6KY99_9PSEU</name>
<reference evidence="2" key="1">
    <citation type="journal article" date="2014" name="Int. J. Syst. Evol. Microbiol.">
        <title>Complete genome sequence of Corynebacterium casei LMG S-19264T (=DSM 44701T), isolated from a smear-ripened cheese.</title>
        <authorList>
            <consortium name="US DOE Joint Genome Institute (JGI-PGF)"/>
            <person name="Walter F."/>
            <person name="Albersmeier A."/>
            <person name="Kalinowski J."/>
            <person name="Ruckert C."/>
        </authorList>
    </citation>
    <scope>NUCLEOTIDE SEQUENCE</scope>
    <source>
        <strain evidence="2">VKM Ac-1069</strain>
    </source>
</reference>
<protein>
    <recommendedName>
        <fullName evidence="1">Nitrile hydratase beta subunit-like N-terminal domain-containing protein</fullName>
    </recommendedName>
</protein>
<reference evidence="2" key="2">
    <citation type="submission" date="2023-01" db="EMBL/GenBank/DDBJ databases">
        <authorList>
            <person name="Sun Q."/>
            <person name="Evtushenko L."/>
        </authorList>
    </citation>
    <scope>NUCLEOTIDE SEQUENCE</scope>
    <source>
        <strain evidence="2">VKM Ac-1069</strain>
    </source>
</reference>
<dbReference type="InterPro" id="IPR023808">
    <property type="entry name" value="Nitrile_Hydratase_acc_put"/>
</dbReference>
<dbReference type="EMBL" id="BSFQ01000004">
    <property type="protein sequence ID" value="GLL10307.1"/>
    <property type="molecule type" value="Genomic_DNA"/>
</dbReference>
<gene>
    <name evidence="2" type="ORF">GCM10017577_14470</name>
</gene>
<dbReference type="SUPFAM" id="SSF50090">
    <property type="entry name" value="Electron transport accessory proteins"/>
    <property type="match status" value="1"/>
</dbReference>
<keyword evidence="3" id="KW-1185">Reference proteome</keyword>
<evidence type="ECO:0000313" key="3">
    <source>
        <dbReference type="Proteomes" id="UP001143463"/>
    </source>
</evidence>
<dbReference type="Gene3D" id="1.10.472.20">
    <property type="entry name" value="Nitrile hydratase, beta subunit"/>
    <property type="match status" value="1"/>
</dbReference>
<feature type="domain" description="Nitrile hydratase beta subunit-like N-terminal" evidence="1">
    <location>
        <begin position="18"/>
        <end position="82"/>
    </location>
</feature>
<evidence type="ECO:0000259" key="1">
    <source>
        <dbReference type="Pfam" id="PF21006"/>
    </source>
</evidence>
<sequence length="113" mass="11832">MTAPLAVDGPAAPPRANGELLFTAPWESRAFGMAVALYEAGAFAWPDFQQALITRIAAWEAAPEGGWSYYTHWLGALEDVLALSDDVGARAAALAGRAPGHDHDTGNGHGHGH</sequence>